<protein>
    <submittedName>
        <fullName evidence="3">Prolyl-tRNA editing protein ProX</fullName>
    </submittedName>
</protein>
<dbReference type="InterPro" id="IPR040285">
    <property type="entry name" value="ProX/PRXD1"/>
</dbReference>
<dbReference type="Gene3D" id="3.90.960.10">
    <property type="entry name" value="YbaK/aminoacyl-tRNA synthetase-associated domain"/>
    <property type="match status" value="1"/>
</dbReference>
<dbReference type="PANTHER" id="PTHR31423:SF3">
    <property type="entry name" value="PROLYL-TRNA SYNTHETASE ASSOCIATED DOMAIN-CONTAINING PROTEIN 1-RELATED"/>
    <property type="match status" value="1"/>
</dbReference>
<dbReference type="PANTHER" id="PTHR31423">
    <property type="entry name" value="YBAK DOMAIN-CONTAINING PROTEIN"/>
    <property type="match status" value="1"/>
</dbReference>
<sequence length="176" mass="20722">MANDNDLYAGQIDNHSIIKIDKVLQYLTNLHIDYKVWYHPPLPTIEEALEYWKDMPGTHCKNLFFRNHKGNRHYLVIFECHKELDVKNLEQKLKQGKISFASPPRMDKYLGVTPGSVTPFGLVNDHERHVKVFLDKDLKETDFISFHPNDNRASVVIPYQGFIKFLENRGNEYEYI</sequence>
<dbReference type="CDD" id="cd04335">
    <property type="entry name" value="PrdX_deacylase"/>
    <property type="match status" value="1"/>
</dbReference>
<dbReference type="AlphaFoldDB" id="A0A645HVR5"/>
<gene>
    <name evidence="3" type="primary">proX_22</name>
    <name evidence="3" type="ORF">SDC9_190223</name>
</gene>
<organism evidence="3">
    <name type="scientific">bioreactor metagenome</name>
    <dbReference type="NCBI Taxonomy" id="1076179"/>
    <lineage>
        <taxon>unclassified sequences</taxon>
        <taxon>metagenomes</taxon>
        <taxon>ecological metagenomes</taxon>
    </lineage>
</organism>
<evidence type="ECO:0000259" key="2">
    <source>
        <dbReference type="Pfam" id="PF04073"/>
    </source>
</evidence>
<dbReference type="FunFam" id="3.90.960.10:FF:000005">
    <property type="entry name" value="Putative prolyl-tRNA synthetase"/>
    <property type="match status" value="1"/>
</dbReference>
<comment type="similarity">
    <text evidence="1">Belongs to the PRORSD1 family.</text>
</comment>
<evidence type="ECO:0000256" key="1">
    <source>
        <dbReference type="ARBA" id="ARBA00010201"/>
    </source>
</evidence>
<dbReference type="SUPFAM" id="SSF55826">
    <property type="entry name" value="YbaK/ProRS associated domain"/>
    <property type="match status" value="1"/>
</dbReference>
<feature type="domain" description="YbaK/aminoacyl-tRNA synthetase-associated" evidence="2">
    <location>
        <begin position="39"/>
        <end position="165"/>
    </location>
</feature>
<dbReference type="GO" id="GO:0002161">
    <property type="term" value="F:aminoacyl-tRNA deacylase activity"/>
    <property type="evidence" value="ECO:0007669"/>
    <property type="project" value="InterPro"/>
</dbReference>
<dbReference type="Pfam" id="PF04073">
    <property type="entry name" value="tRNA_edit"/>
    <property type="match status" value="1"/>
</dbReference>
<comment type="caution">
    <text evidence="3">The sequence shown here is derived from an EMBL/GenBank/DDBJ whole genome shotgun (WGS) entry which is preliminary data.</text>
</comment>
<reference evidence="3" key="1">
    <citation type="submission" date="2019-08" db="EMBL/GenBank/DDBJ databases">
        <authorList>
            <person name="Kucharzyk K."/>
            <person name="Murdoch R.W."/>
            <person name="Higgins S."/>
            <person name="Loffler F."/>
        </authorList>
    </citation>
    <scope>NUCLEOTIDE SEQUENCE</scope>
</reference>
<dbReference type="InterPro" id="IPR036754">
    <property type="entry name" value="YbaK/aa-tRNA-synt-asso_dom_sf"/>
</dbReference>
<name>A0A645HVR5_9ZZZZ</name>
<dbReference type="InterPro" id="IPR007214">
    <property type="entry name" value="YbaK/aa-tRNA-synth-assoc-dom"/>
</dbReference>
<accession>A0A645HVR5</accession>
<proteinExistence type="inferred from homology"/>
<dbReference type="EMBL" id="VSSQ01100554">
    <property type="protein sequence ID" value="MPN42666.1"/>
    <property type="molecule type" value="Genomic_DNA"/>
</dbReference>
<evidence type="ECO:0000313" key="3">
    <source>
        <dbReference type="EMBL" id="MPN42666.1"/>
    </source>
</evidence>